<dbReference type="CDD" id="cd01562">
    <property type="entry name" value="Thr-dehyd"/>
    <property type="match status" value="1"/>
</dbReference>
<dbReference type="GO" id="GO:0018114">
    <property type="term" value="F:threonine racemase activity"/>
    <property type="evidence" value="ECO:0007669"/>
    <property type="project" value="TreeGrafter"/>
</dbReference>
<evidence type="ECO:0000256" key="3">
    <source>
        <dbReference type="ARBA" id="ARBA00001936"/>
    </source>
</evidence>
<dbReference type="GO" id="GO:0008721">
    <property type="term" value="F:D-serine ammonia-lyase activity"/>
    <property type="evidence" value="ECO:0007669"/>
    <property type="project" value="TreeGrafter"/>
</dbReference>
<comment type="caution">
    <text evidence="10">The sequence shown here is derived from an EMBL/GenBank/DDBJ whole genome shotgun (WGS) entry which is preliminary data.</text>
</comment>
<dbReference type="PANTHER" id="PTHR43050:SF1">
    <property type="entry name" value="SERINE RACEMASE"/>
    <property type="match status" value="1"/>
</dbReference>
<dbReference type="GO" id="GO:0003941">
    <property type="term" value="F:L-serine ammonia-lyase activity"/>
    <property type="evidence" value="ECO:0007669"/>
    <property type="project" value="TreeGrafter"/>
</dbReference>
<dbReference type="GO" id="GO:0070179">
    <property type="term" value="P:D-serine biosynthetic process"/>
    <property type="evidence" value="ECO:0007669"/>
    <property type="project" value="TreeGrafter"/>
</dbReference>
<dbReference type="RefSeq" id="WP_109645880.1">
    <property type="nucleotide sequence ID" value="NZ_QGGB01000004.1"/>
</dbReference>
<proteinExistence type="inferred from homology"/>
<dbReference type="Proteomes" id="UP000245533">
    <property type="component" value="Unassembled WGS sequence"/>
</dbReference>
<dbReference type="FunFam" id="3.40.50.1100:FF:000007">
    <property type="entry name" value="L-threonine dehydratase catabolic TdcB"/>
    <property type="match status" value="1"/>
</dbReference>
<dbReference type="Pfam" id="PF00291">
    <property type="entry name" value="PALP"/>
    <property type="match status" value="1"/>
</dbReference>
<dbReference type="GO" id="GO:0030378">
    <property type="term" value="F:serine racemase activity"/>
    <property type="evidence" value="ECO:0007669"/>
    <property type="project" value="TreeGrafter"/>
</dbReference>
<evidence type="ECO:0000256" key="8">
    <source>
        <dbReference type="ARBA" id="ARBA00023239"/>
    </source>
</evidence>
<evidence type="ECO:0000256" key="5">
    <source>
        <dbReference type="ARBA" id="ARBA00010869"/>
    </source>
</evidence>
<organism evidence="10 11">
    <name type="scientific">Rhodohalobacter mucosus</name>
    <dbReference type="NCBI Taxonomy" id="2079485"/>
    <lineage>
        <taxon>Bacteria</taxon>
        <taxon>Pseudomonadati</taxon>
        <taxon>Balneolota</taxon>
        <taxon>Balneolia</taxon>
        <taxon>Balneolales</taxon>
        <taxon>Balneolaceae</taxon>
        <taxon>Rhodohalobacter</taxon>
    </lineage>
</organism>
<dbReference type="GO" id="GO:0000287">
    <property type="term" value="F:magnesium ion binding"/>
    <property type="evidence" value="ECO:0007669"/>
    <property type="project" value="TreeGrafter"/>
</dbReference>
<dbReference type="PANTHER" id="PTHR43050">
    <property type="entry name" value="SERINE / THREONINE RACEMASE FAMILY MEMBER"/>
    <property type="match status" value="1"/>
</dbReference>
<dbReference type="InterPro" id="IPR000634">
    <property type="entry name" value="Ser/Thr_deHydtase_PyrdxlP-BS"/>
</dbReference>
<dbReference type="PROSITE" id="PS00165">
    <property type="entry name" value="DEHYDRATASE_SER_THR"/>
    <property type="match status" value="1"/>
</dbReference>
<evidence type="ECO:0000256" key="4">
    <source>
        <dbReference type="ARBA" id="ARBA00001946"/>
    </source>
</evidence>
<dbReference type="AlphaFoldDB" id="A0A316TXA6"/>
<sequence length="315" mass="34118">MTIPQYADIEDAARRIASMIHRTPVLTSSYFNDETGAELFFKCENFQKVGAFKFRGASNAIAKLPDEQGSKGIVTHSSGNHAQAVALAARINGYKATIVMPENAPRVKVNAVRGYGAEVVFCEPTIEARSETAQRVVSELGATFIHPYNHPDVIAGQGTCALELLEEVPELDAILAPVGGGGLISGTAIAAKHLKPGIKVYGAEPELADDAYRSFHSGKIEPVLRTDTIADGLRTSLGELPFEIIQNHVDDIRTVSEQSIIRDMRAVWERMKIIIEPSCSVPLAVMRDQETDLTGKKVGIILTGGNVDLDNLPWQ</sequence>
<dbReference type="InterPro" id="IPR036052">
    <property type="entry name" value="TrpB-like_PALP_sf"/>
</dbReference>
<evidence type="ECO:0000256" key="7">
    <source>
        <dbReference type="ARBA" id="ARBA00022898"/>
    </source>
</evidence>
<evidence type="ECO:0000256" key="6">
    <source>
        <dbReference type="ARBA" id="ARBA00022842"/>
    </source>
</evidence>
<dbReference type="Gene3D" id="3.40.50.1100">
    <property type="match status" value="2"/>
</dbReference>
<evidence type="ECO:0000256" key="1">
    <source>
        <dbReference type="ARBA" id="ARBA00001913"/>
    </source>
</evidence>
<evidence type="ECO:0000259" key="9">
    <source>
        <dbReference type="Pfam" id="PF00291"/>
    </source>
</evidence>
<evidence type="ECO:0000313" key="11">
    <source>
        <dbReference type="Proteomes" id="UP000245533"/>
    </source>
</evidence>
<reference evidence="10 11" key="1">
    <citation type="submission" date="2018-05" db="EMBL/GenBank/DDBJ databases">
        <title>Rhodohalobacter halophilus gen. nov., sp. nov., a moderately halophilic member of the family Balneolaceae.</title>
        <authorList>
            <person name="Liu Z.-W."/>
        </authorList>
    </citation>
    <scope>NUCLEOTIDE SEQUENCE [LARGE SCALE GENOMIC DNA]</scope>
    <source>
        <strain evidence="10 11">8A47</strain>
    </source>
</reference>
<dbReference type="GO" id="GO:0005524">
    <property type="term" value="F:ATP binding"/>
    <property type="evidence" value="ECO:0007669"/>
    <property type="project" value="TreeGrafter"/>
</dbReference>
<accession>A0A316TXA6</accession>
<dbReference type="FunFam" id="3.40.50.1100:FF:000005">
    <property type="entry name" value="Threonine dehydratase catabolic"/>
    <property type="match status" value="1"/>
</dbReference>
<gene>
    <name evidence="10" type="ORF">DDZ15_05340</name>
</gene>
<comment type="cofactor">
    <cofactor evidence="1">
        <name>Ca(2+)</name>
        <dbReference type="ChEBI" id="CHEBI:29108"/>
    </cofactor>
</comment>
<dbReference type="SUPFAM" id="SSF53686">
    <property type="entry name" value="Tryptophan synthase beta subunit-like PLP-dependent enzymes"/>
    <property type="match status" value="1"/>
</dbReference>
<dbReference type="InterPro" id="IPR001926">
    <property type="entry name" value="TrpB-like_PALP"/>
</dbReference>
<comment type="similarity">
    <text evidence="5">Belongs to the serine/threonine dehydratase family.</text>
</comment>
<dbReference type="OrthoDB" id="9811476at2"/>
<keyword evidence="11" id="KW-1185">Reference proteome</keyword>
<keyword evidence="6" id="KW-0460">Magnesium</keyword>
<comment type="cofactor">
    <cofactor evidence="2">
        <name>pyridoxal 5'-phosphate</name>
        <dbReference type="ChEBI" id="CHEBI:597326"/>
    </cofactor>
</comment>
<keyword evidence="8" id="KW-0456">Lyase</keyword>
<dbReference type="EMBL" id="QGGB01000004">
    <property type="protein sequence ID" value="PWN07224.1"/>
    <property type="molecule type" value="Genomic_DNA"/>
</dbReference>
<feature type="domain" description="Tryptophan synthase beta chain-like PALP" evidence="9">
    <location>
        <begin position="19"/>
        <end position="304"/>
    </location>
</feature>
<comment type="cofactor">
    <cofactor evidence="3">
        <name>Mn(2+)</name>
        <dbReference type="ChEBI" id="CHEBI:29035"/>
    </cofactor>
</comment>
<evidence type="ECO:0000256" key="2">
    <source>
        <dbReference type="ARBA" id="ARBA00001933"/>
    </source>
</evidence>
<keyword evidence="7" id="KW-0663">Pyridoxal phosphate</keyword>
<name>A0A316TXA6_9BACT</name>
<comment type="cofactor">
    <cofactor evidence="4">
        <name>Mg(2+)</name>
        <dbReference type="ChEBI" id="CHEBI:18420"/>
    </cofactor>
</comment>
<dbReference type="GO" id="GO:0030170">
    <property type="term" value="F:pyridoxal phosphate binding"/>
    <property type="evidence" value="ECO:0007669"/>
    <property type="project" value="InterPro"/>
</dbReference>
<evidence type="ECO:0000313" key="10">
    <source>
        <dbReference type="EMBL" id="PWN07224.1"/>
    </source>
</evidence>
<protein>
    <submittedName>
        <fullName evidence="10">Serine dehydratase</fullName>
    </submittedName>
</protein>